<dbReference type="RefSeq" id="WP_075061785.1">
    <property type="nucleotide sequence ID" value="NZ_LGCL01000015.1"/>
</dbReference>
<keyword evidence="1" id="KW-0472">Membrane</keyword>
<evidence type="ECO:0000313" key="3">
    <source>
        <dbReference type="Proteomes" id="UP000050417"/>
    </source>
</evidence>
<name>A0A0P6XG30_9CHLR</name>
<keyword evidence="1" id="KW-1133">Transmembrane helix</keyword>
<dbReference type="EMBL" id="LGCL01000015">
    <property type="protein sequence ID" value="KPL79144.1"/>
    <property type="molecule type" value="Genomic_DNA"/>
</dbReference>
<dbReference type="AlphaFoldDB" id="A0A0P6XG30"/>
<reference evidence="2 3" key="1">
    <citation type="submission" date="2015-07" db="EMBL/GenBank/DDBJ databases">
        <title>Genome sequence of Ornatilinea apprima DSM 23815.</title>
        <authorList>
            <person name="Hemp J."/>
            <person name="Ward L.M."/>
            <person name="Pace L.A."/>
            <person name="Fischer W.W."/>
        </authorList>
    </citation>
    <scope>NUCLEOTIDE SEQUENCE [LARGE SCALE GENOMIC DNA]</scope>
    <source>
        <strain evidence="2 3">P3M-1</strain>
    </source>
</reference>
<keyword evidence="1" id="KW-0812">Transmembrane</keyword>
<proteinExistence type="predicted"/>
<keyword evidence="3" id="KW-1185">Reference proteome</keyword>
<evidence type="ECO:0000256" key="1">
    <source>
        <dbReference type="SAM" id="Phobius"/>
    </source>
</evidence>
<dbReference type="OrthoDB" id="160693at2"/>
<accession>A0A0P6XG30</accession>
<evidence type="ECO:0008006" key="4">
    <source>
        <dbReference type="Google" id="ProtNLM"/>
    </source>
</evidence>
<sequence length="252" mass="28280">MNNTFLSTRLTAGAQVTPVENGWRLSIPPGAAGAYRWAQLDDYMDLPRKAFRHVAPLALSLRARVSAQGLPGTWGFGLWNDPFSMGLGVGGARRRLPALPQTAWFFHASDDNYLSLRDDLPANGMLMGVFQAAQLPAWSLLPAAPLLAGLVLPPLARRMRRAARWLVKEDSARLELDFTAWHEYRLEWRAEGVRFAVDGEMRFETRLSPRGRMGLVLWVDNQFAAFRPDGQVRLGTQANPVEAWLEITNVEW</sequence>
<feature type="transmembrane region" description="Helical" evidence="1">
    <location>
        <begin position="135"/>
        <end position="156"/>
    </location>
</feature>
<gene>
    <name evidence="2" type="ORF">ADN00_04620</name>
</gene>
<organism evidence="2 3">
    <name type="scientific">Ornatilinea apprima</name>
    <dbReference type="NCBI Taxonomy" id="1134406"/>
    <lineage>
        <taxon>Bacteria</taxon>
        <taxon>Bacillati</taxon>
        <taxon>Chloroflexota</taxon>
        <taxon>Anaerolineae</taxon>
        <taxon>Anaerolineales</taxon>
        <taxon>Anaerolineaceae</taxon>
        <taxon>Ornatilinea</taxon>
    </lineage>
</organism>
<evidence type="ECO:0000313" key="2">
    <source>
        <dbReference type="EMBL" id="KPL79144.1"/>
    </source>
</evidence>
<dbReference type="Proteomes" id="UP000050417">
    <property type="component" value="Unassembled WGS sequence"/>
</dbReference>
<dbReference type="STRING" id="1134406.ADN00_04620"/>
<protein>
    <recommendedName>
        <fullName evidence="4">GH16 domain-containing protein</fullName>
    </recommendedName>
</protein>
<comment type="caution">
    <text evidence="2">The sequence shown here is derived from an EMBL/GenBank/DDBJ whole genome shotgun (WGS) entry which is preliminary data.</text>
</comment>